<dbReference type="PANTHER" id="PTHR30354">
    <property type="entry name" value="GNT FAMILY GLUCONATE TRANSPORTER"/>
    <property type="match status" value="1"/>
</dbReference>
<proteinExistence type="predicted"/>
<feature type="transmembrane region" description="Helical" evidence="1">
    <location>
        <begin position="323"/>
        <end position="344"/>
    </location>
</feature>
<keyword evidence="1" id="KW-1133">Transmembrane helix</keyword>
<reference evidence="2 3" key="2">
    <citation type="submission" date="2018-03" db="EMBL/GenBank/DDBJ databases">
        <authorList>
            <person name="Keele B.F."/>
        </authorList>
    </citation>
    <scope>NUCLEOTIDE SEQUENCE [LARGE SCALE GENOMIC DNA]</scope>
    <source>
        <strain evidence="2 3">D13</strain>
    </source>
</reference>
<dbReference type="AlphaFoldDB" id="A0A2P1PZB6"/>
<dbReference type="OrthoDB" id="86125at2"/>
<feature type="transmembrane region" description="Helical" evidence="1">
    <location>
        <begin position="105"/>
        <end position="131"/>
    </location>
</feature>
<feature type="transmembrane region" description="Helical" evidence="1">
    <location>
        <begin position="56"/>
        <end position="75"/>
    </location>
</feature>
<evidence type="ECO:0000256" key="1">
    <source>
        <dbReference type="SAM" id="Phobius"/>
    </source>
</evidence>
<keyword evidence="3" id="KW-1185">Reference proteome</keyword>
<reference evidence="2 3" key="1">
    <citation type="submission" date="2018-03" db="EMBL/GenBank/DDBJ databases">
        <title>Ahniella affigens gen. nov., sp. nov., a gammaproteobacterium isolated from sandy soil near a stream.</title>
        <authorList>
            <person name="Ko Y."/>
            <person name="Kim J.-H."/>
        </authorList>
    </citation>
    <scope>NUCLEOTIDE SEQUENCE [LARGE SCALE GENOMIC DNA]</scope>
    <source>
        <strain evidence="2 3">D13</strain>
    </source>
</reference>
<feature type="transmembrane region" description="Helical" evidence="1">
    <location>
        <begin position="184"/>
        <end position="204"/>
    </location>
</feature>
<accession>A0A2P1PZB6</accession>
<dbReference type="PANTHER" id="PTHR30354:SF7">
    <property type="entry name" value="BLL7963 PROTEIN"/>
    <property type="match status" value="1"/>
</dbReference>
<dbReference type="InterPro" id="IPR003474">
    <property type="entry name" value="Glcn_transporter"/>
</dbReference>
<protein>
    <submittedName>
        <fullName evidence="2">Citrate transporter</fullName>
    </submittedName>
</protein>
<evidence type="ECO:0000313" key="3">
    <source>
        <dbReference type="Proteomes" id="UP000241074"/>
    </source>
</evidence>
<evidence type="ECO:0000313" key="2">
    <source>
        <dbReference type="EMBL" id="AVQ00176.1"/>
    </source>
</evidence>
<organism evidence="2 3">
    <name type="scientific">Ahniella affigens</name>
    <dbReference type="NCBI Taxonomy" id="2021234"/>
    <lineage>
        <taxon>Bacteria</taxon>
        <taxon>Pseudomonadati</taxon>
        <taxon>Pseudomonadota</taxon>
        <taxon>Gammaproteobacteria</taxon>
        <taxon>Lysobacterales</taxon>
        <taxon>Rhodanobacteraceae</taxon>
        <taxon>Ahniella</taxon>
    </lineage>
</organism>
<dbReference type="GO" id="GO:0015128">
    <property type="term" value="F:gluconate transmembrane transporter activity"/>
    <property type="evidence" value="ECO:0007669"/>
    <property type="project" value="InterPro"/>
</dbReference>
<dbReference type="EMBL" id="CP027860">
    <property type="protein sequence ID" value="AVQ00176.1"/>
    <property type="molecule type" value="Genomic_DNA"/>
</dbReference>
<dbReference type="RefSeq" id="WP_106894094.1">
    <property type="nucleotide sequence ID" value="NZ_CP027860.1"/>
</dbReference>
<keyword evidence="1" id="KW-0812">Transmembrane</keyword>
<dbReference type="GO" id="GO:0005886">
    <property type="term" value="C:plasma membrane"/>
    <property type="evidence" value="ECO:0007669"/>
    <property type="project" value="TreeGrafter"/>
</dbReference>
<feature type="transmembrane region" description="Helical" evidence="1">
    <location>
        <begin position="259"/>
        <end position="278"/>
    </location>
</feature>
<sequence>MISLLGLLAALTLLIVLTMRGMNLFIATPLCALLVALSGGIAPLPLPDSTAPNMVGLYMSGFTSFIASWFFMFLLGSIFGKVMEDTGCADSIVQSVAGRLGVKHAALAVVLACAVLTYGGVSLFVVAFSVYPMAVGLFRQADLPRRFIPAALSFGSVTFTMTSAGSPEIQNWIPIDYLGTNQYAGWQASIVVALFMAVFGYWWLRWMIQRAVRRGERFDARDNDPVPTRKSLPNPLAALLPLVAVLGISFALHERFETAALIVALLAGAVTAAIVGWQHQQKPGQALADAATGALIAIGNTAAVVGFGAVAKAAPAFQDAVTWVTHLPGGGLVGAAIAVSLIAAMTGSASGGQAIALPIISPIYLGQGVSPDQLHRVVAISSGVLDSLPHNGYVVTTIRAICQETHARAYPSVGAMTVIVPLLGLVLCIALFALGLS</sequence>
<feature type="transmembrane region" description="Helical" evidence="1">
    <location>
        <begin position="236"/>
        <end position="253"/>
    </location>
</feature>
<keyword evidence="1" id="KW-0472">Membrane</keyword>
<name>A0A2P1PZB6_9GAMM</name>
<dbReference type="KEGG" id="xba:C7S18_17940"/>
<feature type="transmembrane region" description="Helical" evidence="1">
    <location>
        <begin position="290"/>
        <end position="311"/>
    </location>
</feature>
<gene>
    <name evidence="2" type="ORF">C7S18_17940</name>
</gene>
<feature type="transmembrane region" description="Helical" evidence="1">
    <location>
        <begin position="413"/>
        <end position="436"/>
    </location>
</feature>
<dbReference type="Proteomes" id="UP000241074">
    <property type="component" value="Chromosome"/>
</dbReference>